<dbReference type="InterPro" id="IPR012867">
    <property type="entry name" value="DUF1648"/>
</dbReference>
<feature type="transmembrane region" description="Helical" evidence="1">
    <location>
        <begin position="56"/>
        <end position="74"/>
    </location>
</feature>
<dbReference type="Proteomes" id="UP000195781">
    <property type="component" value="Unassembled WGS sequence"/>
</dbReference>
<evidence type="ECO:0000313" key="3">
    <source>
        <dbReference type="EMBL" id="OUN89778.1"/>
    </source>
</evidence>
<dbReference type="OrthoDB" id="3183682at2"/>
<name>A0A1Y3XZN9_9ACTN</name>
<organism evidence="3 4">
    <name type="scientific">[Collinsella] massiliensis</name>
    <dbReference type="NCBI Taxonomy" id="1232426"/>
    <lineage>
        <taxon>Bacteria</taxon>
        <taxon>Bacillati</taxon>
        <taxon>Actinomycetota</taxon>
        <taxon>Coriobacteriia</taxon>
        <taxon>Coriobacteriales</taxon>
        <taxon>Coriobacteriaceae</taxon>
        <taxon>Enorma</taxon>
    </lineage>
</organism>
<evidence type="ECO:0000313" key="4">
    <source>
        <dbReference type="Proteomes" id="UP000195781"/>
    </source>
</evidence>
<feature type="domain" description="DUF1648" evidence="2">
    <location>
        <begin position="19"/>
        <end position="62"/>
    </location>
</feature>
<sequence>MFQYGRVNGYLTIALVVVGLLPLAITFVVVPQLPDSVAMAFDAAGDPTRFESRYQLFWVPAVSLLLAIATIFNARRQANANKESRVAAELVYRRGVRSGVVIGALLTACTIYLLFAAYTGTGFSFSL</sequence>
<dbReference type="EMBL" id="NFIE01000001">
    <property type="protein sequence ID" value="OUN89778.1"/>
    <property type="molecule type" value="Genomic_DNA"/>
</dbReference>
<dbReference type="RefSeq" id="WP_094334679.1">
    <property type="nucleotide sequence ID" value="NZ_NFIE01000001.1"/>
</dbReference>
<comment type="caution">
    <text evidence="3">The sequence shown here is derived from an EMBL/GenBank/DDBJ whole genome shotgun (WGS) entry which is preliminary data.</text>
</comment>
<feature type="transmembrane region" description="Helical" evidence="1">
    <location>
        <begin position="95"/>
        <end position="118"/>
    </location>
</feature>
<keyword evidence="1" id="KW-0472">Membrane</keyword>
<evidence type="ECO:0000256" key="1">
    <source>
        <dbReference type="SAM" id="Phobius"/>
    </source>
</evidence>
<keyword evidence="4" id="KW-1185">Reference proteome</keyword>
<reference evidence="4" key="1">
    <citation type="submission" date="2017-04" db="EMBL/GenBank/DDBJ databases">
        <title>Function of individual gut microbiota members based on whole genome sequencing of pure cultures obtained from chicken caecum.</title>
        <authorList>
            <person name="Medvecky M."/>
            <person name="Cejkova D."/>
            <person name="Polansky O."/>
            <person name="Karasova D."/>
            <person name="Kubasova T."/>
            <person name="Cizek A."/>
            <person name="Rychlik I."/>
        </authorList>
    </citation>
    <scope>NUCLEOTIDE SEQUENCE [LARGE SCALE GENOMIC DNA]</scope>
    <source>
        <strain evidence="4">An5</strain>
    </source>
</reference>
<keyword evidence="1" id="KW-1133">Transmembrane helix</keyword>
<accession>A0A1Y3XZN9</accession>
<dbReference type="Pfam" id="PF07853">
    <property type="entry name" value="DUF1648"/>
    <property type="match status" value="1"/>
</dbReference>
<evidence type="ECO:0000259" key="2">
    <source>
        <dbReference type="Pfam" id="PF07853"/>
    </source>
</evidence>
<keyword evidence="1" id="KW-0812">Transmembrane</keyword>
<proteinExistence type="predicted"/>
<feature type="transmembrane region" description="Helical" evidence="1">
    <location>
        <begin position="7"/>
        <end position="30"/>
    </location>
</feature>
<dbReference type="AlphaFoldDB" id="A0A1Y3XZN9"/>
<protein>
    <recommendedName>
        <fullName evidence="2">DUF1648 domain-containing protein</fullName>
    </recommendedName>
</protein>
<gene>
    <name evidence="3" type="ORF">B5G02_00015</name>
</gene>